<keyword evidence="2" id="KW-1185">Reference proteome</keyword>
<reference evidence="1 2" key="1">
    <citation type="journal article" date="2015" name="Infect. Genet. Evol.">
        <title>Genomic sequences of six botulinum neurotoxin-producing strains representing three clostridial species illustrate the mobility and diversity of botulinum neurotoxin genes.</title>
        <authorList>
            <person name="Smith T.J."/>
            <person name="Hill K.K."/>
            <person name="Xie G."/>
            <person name="Foley B.T."/>
            <person name="Williamson C.H."/>
            <person name="Foster J.T."/>
            <person name="Johnson S.L."/>
            <person name="Chertkov O."/>
            <person name="Teshima H."/>
            <person name="Gibbons H.S."/>
            <person name="Johnsky L.A."/>
            <person name="Karavis M.A."/>
            <person name="Smith L.A."/>
        </authorList>
    </citation>
    <scope>NUCLEOTIDE SEQUENCE [LARGE SCALE GENOMIC DNA]</scope>
    <source>
        <strain evidence="1 2">CDC 2741</strain>
    </source>
</reference>
<gene>
    <name evidence="1" type="ORF">U732_2</name>
</gene>
<organism evidence="1 2">
    <name type="scientific">Clostridium argentinense CDC 2741</name>
    <dbReference type="NCBI Taxonomy" id="1418104"/>
    <lineage>
        <taxon>Bacteria</taxon>
        <taxon>Bacillati</taxon>
        <taxon>Bacillota</taxon>
        <taxon>Clostridia</taxon>
        <taxon>Eubacteriales</taxon>
        <taxon>Clostridiaceae</taxon>
        <taxon>Clostridium</taxon>
    </lineage>
</organism>
<sequence>MNTSVVDDFTFNEWSEELVKLQNENESILSECIYSNAFEDFDGTTGYDLPLDDNWIEARSMYILALHEKYK</sequence>
<protein>
    <submittedName>
        <fullName evidence="1">Uncharacterized protein</fullName>
    </submittedName>
</protein>
<dbReference type="OrthoDB" id="2942615at2"/>
<evidence type="ECO:0000313" key="1">
    <source>
        <dbReference type="EMBL" id="KIE44747.1"/>
    </source>
</evidence>
<comment type="caution">
    <text evidence="1">The sequence shown here is derived from an EMBL/GenBank/DDBJ whole genome shotgun (WGS) entry which is preliminary data.</text>
</comment>
<name>A0A0C1QUM6_9CLOT</name>
<proteinExistence type="predicted"/>
<dbReference type="AlphaFoldDB" id="A0A0C1QUM6"/>
<dbReference type="Pfam" id="PF22745">
    <property type="entry name" value="Nlig-Ia"/>
    <property type="match status" value="1"/>
</dbReference>
<dbReference type="EMBL" id="AYSO01000020">
    <property type="protein sequence ID" value="KIE44747.1"/>
    <property type="molecule type" value="Genomic_DNA"/>
</dbReference>
<accession>A0A0C1QUM6</accession>
<evidence type="ECO:0000313" key="2">
    <source>
        <dbReference type="Proteomes" id="UP000031366"/>
    </source>
</evidence>
<dbReference type="Proteomes" id="UP000031366">
    <property type="component" value="Unassembled WGS sequence"/>
</dbReference>